<dbReference type="AlphaFoldDB" id="A0A133XPD8"/>
<accession>A0A133XPD8</accession>
<dbReference type="PATRIC" id="fig|1393034.3.peg.1445"/>
<dbReference type="STRING" id="1393034.HMPREF3192_01484"/>
<keyword evidence="4" id="KW-1185">Reference proteome</keyword>
<evidence type="ECO:0000313" key="3">
    <source>
        <dbReference type="EMBL" id="KXB32804.1"/>
    </source>
</evidence>
<dbReference type="InterPro" id="IPR009785">
    <property type="entry name" value="Prophage_Lj928_Orf309"/>
</dbReference>
<evidence type="ECO:0008006" key="5">
    <source>
        <dbReference type="Google" id="ProtNLM"/>
    </source>
</evidence>
<proteinExistence type="predicted"/>
<protein>
    <recommendedName>
        <fullName evidence="5">DUF1351 domain-containing protein</fullName>
    </recommendedName>
</protein>
<sequence>MDTIEATATVIETELLKQSEMDKWLDDKMNKVQKICSQYAPHAITKQSEYKQAKRERTSARKAIAEIEDARKEKTAAIKQAVKDFEARVKDVLEPLTSIDAGYKAEIDAWERESYQRKLAYVQQQYEELAPALVELVPFSRLRDTYSAAEKWENITTQEQTIVESIEAHVSQIASDEKAIDAMQLDAHDTKALKADYFSCLSLGDAMRRHTERKEQQKRVAALEAQRKAIDTTPTMTPEEYERQTGQSAPIEPTILNKPEEDDEEPPAVAQVVKNPPVPQYVFCGYCNAEQAIALQDARKAIGISRFKLQQSNGKNYVLRSM</sequence>
<evidence type="ECO:0000256" key="1">
    <source>
        <dbReference type="SAM" id="Coils"/>
    </source>
</evidence>
<reference evidence="4" key="1">
    <citation type="submission" date="2016-01" db="EMBL/GenBank/DDBJ databases">
        <authorList>
            <person name="Mitreva M."/>
            <person name="Pepin K.H."/>
            <person name="Mihindukulasuriya K.A."/>
            <person name="Fulton R."/>
            <person name="Fronick C."/>
            <person name="O'Laughlin M."/>
            <person name="Miner T."/>
            <person name="Herter B."/>
            <person name="Rosa B.A."/>
            <person name="Cordes M."/>
            <person name="Tomlinson C."/>
            <person name="Wollam A."/>
            <person name="Palsikar V.B."/>
            <person name="Mardis E.R."/>
            <person name="Wilson R.K."/>
        </authorList>
    </citation>
    <scope>NUCLEOTIDE SEQUENCE [LARGE SCALE GENOMIC DNA]</scope>
    <source>
        <strain evidence="4">DNF00019</strain>
    </source>
</reference>
<feature type="coiled-coil region" evidence="1">
    <location>
        <begin position="50"/>
        <end position="84"/>
    </location>
</feature>
<organism evidence="3 4">
    <name type="scientific">Atopobium deltae</name>
    <dbReference type="NCBI Taxonomy" id="1393034"/>
    <lineage>
        <taxon>Bacteria</taxon>
        <taxon>Bacillati</taxon>
        <taxon>Actinomycetota</taxon>
        <taxon>Coriobacteriia</taxon>
        <taxon>Coriobacteriales</taxon>
        <taxon>Atopobiaceae</taxon>
        <taxon>Atopobium</taxon>
    </lineage>
</organism>
<evidence type="ECO:0000256" key="2">
    <source>
        <dbReference type="SAM" id="MobiDB-lite"/>
    </source>
</evidence>
<name>A0A133XPD8_9ACTN</name>
<gene>
    <name evidence="3" type="ORF">HMPREF3192_01484</name>
</gene>
<keyword evidence="1" id="KW-0175">Coiled coil</keyword>
<evidence type="ECO:0000313" key="4">
    <source>
        <dbReference type="Proteomes" id="UP000070675"/>
    </source>
</evidence>
<dbReference type="RefSeq" id="WP_066306715.1">
    <property type="nucleotide sequence ID" value="NZ_KQ959517.1"/>
</dbReference>
<dbReference type="Proteomes" id="UP000070675">
    <property type="component" value="Unassembled WGS sequence"/>
</dbReference>
<feature type="region of interest" description="Disordered" evidence="2">
    <location>
        <begin position="235"/>
        <end position="268"/>
    </location>
</feature>
<dbReference type="EMBL" id="LSCR01000045">
    <property type="protein sequence ID" value="KXB32804.1"/>
    <property type="molecule type" value="Genomic_DNA"/>
</dbReference>
<dbReference type="Pfam" id="PF07083">
    <property type="entry name" value="DUF1351"/>
    <property type="match status" value="1"/>
</dbReference>
<comment type="caution">
    <text evidence="3">The sequence shown here is derived from an EMBL/GenBank/DDBJ whole genome shotgun (WGS) entry which is preliminary data.</text>
</comment>
<dbReference type="OrthoDB" id="3192471at2"/>